<keyword evidence="8 14" id="KW-1133">Transmembrane helix</keyword>
<keyword evidence="9 12" id="KW-0520">NAD</keyword>
<keyword evidence="13 15" id="KW-0496">Mitochondrion</keyword>
<evidence type="ECO:0000256" key="3">
    <source>
        <dbReference type="ARBA" id="ARBA00012944"/>
    </source>
</evidence>
<evidence type="ECO:0000313" key="15">
    <source>
        <dbReference type="EMBL" id="QOE17694.1"/>
    </source>
</evidence>
<evidence type="ECO:0000256" key="7">
    <source>
        <dbReference type="ARBA" id="ARBA00022982"/>
    </source>
</evidence>
<dbReference type="GeneID" id="60236115"/>
<comment type="similarity">
    <text evidence="2 12">Belongs to the complex I subunit 1 family.</text>
</comment>
<evidence type="ECO:0000256" key="10">
    <source>
        <dbReference type="ARBA" id="ARBA00023136"/>
    </source>
</evidence>
<dbReference type="InterPro" id="IPR018086">
    <property type="entry name" value="NADH_UbQ_OxRdtase_su1_CS"/>
</dbReference>
<keyword evidence="6 12" id="KW-0812">Transmembrane</keyword>
<feature type="transmembrane region" description="Helical" evidence="14">
    <location>
        <begin position="148"/>
        <end position="166"/>
    </location>
</feature>
<comment type="catalytic activity">
    <reaction evidence="11 13">
        <text>a ubiquinone + NADH + 5 H(+)(in) = a ubiquinol + NAD(+) + 4 H(+)(out)</text>
        <dbReference type="Rhea" id="RHEA:29091"/>
        <dbReference type="Rhea" id="RHEA-COMP:9565"/>
        <dbReference type="Rhea" id="RHEA-COMP:9566"/>
        <dbReference type="ChEBI" id="CHEBI:15378"/>
        <dbReference type="ChEBI" id="CHEBI:16389"/>
        <dbReference type="ChEBI" id="CHEBI:17976"/>
        <dbReference type="ChEBI" id="CHEBI:57540"/>
        <dbReference type="ChEBI" id="CHEBI:57945"/>
        <dbReference type="EC" id="7.1.1.2"/>
    </reaction>
</comment>
<dbReference type="GO" id="GO:0008137">
    <property type="term" value="F:NADH dehydrogenase (ubiquinone) activity"/>
    <property type="evidence" value="ECO:0007669"/>
    <property type="project" value="UniProtKB-EC"/>
</dbReference>
<feature type="transmembrane region" description="Helical" evidence="14">
    <location>
        <begin position="260"/>
        <end position="279"/>
    </location>
</feature>
<accession>A0A7L8F0C1</accession>
<sequence length="324" mass="35811">MLSMILTNIINPLIYIVPVLLAVAFLTLLERKVLGYMQLRKGPNIVGPYGLLQPIADGVKLFIKEPVRPSTASPILFIVAPMLALTLAMMLWAPMPLPFPMMDFNLGILFILALSSLAVYSILGSGWASNSKYALIGALRAVAQTISYEVSLGLILLSVILFSGGYTLQTFTTTQEHMWLLIPAWPLAAMWYISTLAETNRAPFDLTEGESELVSGFNVEYAGGPFALFFLAEYANILLMNTLSAVLFLGSSHMPALPELTTTTLMIKAALLSILFLWVRASYPRFRYDQLMHLIWKNFLPITLAMVLWHLALPLSMAGLPPQL</sequence>
<evidence type="ECO:0000256" key="12">
    <source>
        <dbReference type="RuleBase" id="RU000471"/>
    </source>
</evidence>
<feature type="transmembrane region" description="Helical" evidence="14">
    <location>
        <begin position="226"/>
        <end position="248"/>
    </location>
</feature>
<dbReference type="CTD" id="4535"/>
<dbReference type="PROSITE" id="PS00667">
    <property type="entry name" value="COMPLEX1_ND1_1"/>
    <property type="match status" value="1"/>
</dbReference>
<dbReference type="GO" id="GO:0009060">
    <property type="term" value="P:aerobic respiration"/>
    <property type="evidence" value="ECO:0007669"/>
    <property type="project" value="TreeGrafter"/>
</dbReference>
<dbReference type="InterPro" id="IPR001694">
    <property type="entry name" value="NADH_UbQ_OxRdtase_su1/FPO"/>
</dbReference>
<keyword evidence="5" id="KW-0679">Respiratory chain</keyword>
<reference evidence="15" key="1">
    <citation type="submission" date="2020-08" db="EMBL/GenBank/DDBJ databases">
        <authorList>
            <person name="Ka-Kei S."/>
            <person name="Nyok-Sean L."/>
            <person name="Alexander Chong S.C."/>
        </authorList>
    </citation>
    <scope>NUCLEOTIDE SEQUENCE</scope>
    <source>
        <tissue evidence="15">Whole fish</tissue>
    </source>
</reference>
<evidence type="ECO:0000256" key="5">
    <source>
        <dbReference type="ARBA" id="ARBA00022660"/>
    </source>
</evidence>
<evidence type="ECO:0000256" key="13">
    <source>
        <dbReference type="RuleBase" id="RU000473"/>
    </source>
</evidence>
<name>A0A7L8F0C1_9TELE</name>
<dbReference type="PANTHER" id="PTHR11432">
    <property type="entry name" value="NADH DEHYDROGENASE SUBUNIT 1"/>
    <property type="match status" value="1"/>
</dbReference>
<evidence type="ECO:0000256" key="14">
    <source>
        <dbReference type="SAM" id="Phobius"/>
    </source>
</evidence>
<dbReference type="EMBL" id="MT909825">
    <property type="protein sequence ID" value="QOE17694.1"/>
    <property type="molecule type" value="Genomic_DNA"/>
</dbReference>
<dbReference type="EC" id="7.1.1.2" evidence="3 13"/>
<evidence type="ECO:0000256" key="8">
    <source>
        <dbReference type="ARBA" id="ARBA00022989"/>
    </source>
</evidence>
<evidence type="ECO:0000256" key="9">
    <source>
        <dbReference type="ARBA" id="ARBA00023027"/>
    </source>
</evidence>
<feature type="transmembrane region" description="Helical" evidence="14">
    <location>
        <begin position="75"/>
        <end position="94"/>
    </location>
</feature>
<dbReference type="Pfam" id="PF00146">
    <property type="entry name" value="NADHdh"/>
    <property type="match status" value="1"/>
</dbReference>
<dbReference type="AlphaFoldDB" id="A0A7L8F0C1"/>
<keyword evidence="5" id="KW-0813">Transport</keyword>
<organism evidence="15">
    <name type="scientific">Paedocypris carbunculus</name>
    <dbReference type="NCBI Taxonomy" id="857642"/>
    <lineage>
        <taxon>Eukaryota</taxon>
        <taxon>Metazoa</taxon>
        <taxon>Chordata</taxon>
        <taxon>Craniata</taxon>
        <taxon>Vertebrata</taxon>
        <taxon>Euteleostomi</taxon>
        <taxon>Actinopterygii</taxon>
        <taxon>Neopterygii</taxon>
        <taxon>Teleostei</taxon>
        <taxon>Ostariophysi</taxon>
        <taxon>Cypriniformes</taxon>
        <taxon>Paedocyprididae</taxon>
        <taxon>Paedocypris</taxon>
    </lineage>
</organism>
<keyword evidence="10 14" id="KW-0472">Membrane</keyword>
<comment type="subcellular location">
    <subcellularLocation>
        <location evidence="1">Membrane</location>
        <topology evidence="1">Multi-pass membrane protein</topology>
    </subcellularLocation>
    <subcellularLocation>
        <location evidence="12">Mitochondrion inner membrane</location>
        <topology evidence="12">Multi-pass membrane protein</topology>
    </subcellularLocation>
</comment>
<protein>
    <recommendedName>
        <fullName evidence="4 13">NADH-ubiquinone oxidoreductase chain 1</fullName>
        <ecNumber evidence="3 13">7.1.1.2</ecNumber>
    </recommendedName>
</protein>
<evidence type="ECO:0000256" key="6">
    <source>
        <dbReference type="ARBA" id="ARBA00022692"/>
    </source>
</evidence>
<dbReference type="PANTHER" id="PTHR11432:SF3">
    <property type="entry name" value="NADH-UBIQUINONE OXIDOREDUCTASE CHAIN 1"/>
    <property type="match status" value="1"/>
</dbReference>
<dbReference type="RefSeq" id="YP_009945187.1">
    <property type="nucleotide sequence ID" value="NC_051488.1"/>
</dbReference>
<geneLocation type="mitochondrion" evidence="15"/>
<gene>
    <name evidence="15" type="primary">ND1</name>
</gene>
<feature type="transmembrane region" description="Helical" evidence="14">
    <location>
        <begin position="12"/>
        <end position="29"/>
    </location>
</feature>
<feature type="transmembrane region" description="Helical" evidence="14">
    <location>
        <begin position="178"/>
        <end position="197"/>
    </location>
</feature>
<keyword evidence="7" id="KW-0249">Electron transport</keyword>
<dbReference type="PROSITE" id="PS00668">
    <property type="entry name" value="COMPLEX1_ND1_2"/>
    <property type="match status" value="1"/>
</dbReference>
<evidence type="ECO:0000256" key="1">
    <source>
        <dbReference type="ARBA" id="ARBA00004141"/>
    </source>
</evidence>
<feature type="transmembrane region" description="Helical" evidence="14">
    <location>
        <begin position="299"/>
        <end position="320"/>
    </location>
</feature>
<evidence type="ECO:0000256" key="4">
    <source>
        <dbReference type="ARBA" id="ARBA00021009"/>
    </source>
</evidence>
<evidence type="ECO:0000256" key="11">
    <source>
        <dbReference type="ARBA" id="ARBA00049551"/>
    </source>
</evidence>
<dbReference type="GO" id="GO:0005743">
    <property type="term" value="C:mitochondrial inner membrane"/>
    <property type="evidence" value="ECO:0007669"/>
    <property type="project" value="UniProtKB-SubCell"/>
</dbReference>
<proteinExistence type="inferred from homology"/>
<keyword evidence="13" id="KW-0830">Ubiquinone</keyword>
<dbReference type="GO" id="GO:0003954">
    <property type="term" value="F:NADH dehydrogenase activity"/>
    <property type="evidence" value="ECO:0007669"/>
    <property type="project" value="TreeGrafter"/>
</dbReference>
<feature type="transmembrane region" description="Helical" evidence="14">
    <location>
        <begin position="106"/>
        <end position="128"/>
    </location>
</feature>
<evidence type="ECO:0000256" key="2">
    <source>
        <dbReference type="ARBA" id="ARBA00010535"/>
    </source>
</evidence>
<dbReference type="HAMAP" id="MF_01350">
    <property type="entry name" value="NDH1_NuoH"/>
    <property type="match status" value="1"/>
</dbReference>